<comment type="caution">
    <text evidence="1">The sequence shown here is derived from an EMBL/GenBank/DDBJ whole genome shotgun (WGS) entry which is preliminary data.</text>
</comment>
<organism evidence="1 2">
    <name type="scientific">Deinococcus humi</name>
    <dbReference type="NCBI Taxonomy" id="662880"/>
    <lineage>
        <taxon>Bacteria</taxon>
        <taxon>Thermotogati</taxon>
        <taxon>Deinococcota</taxon>
        <taxon>Deinococci</taxon>
        <taxon>Deinococcales</taxon>
        <taxon>Deinococcaceae</taxon>
        <taxon>Deinococcus</taxon>
    </lineage>
</organism>
<evidence type="ECO:0000313" key="1">
    <source>
        <dbReference type="EMBL" id="MBB5361293.1"/>
    </source>
</evidence>
<accession>A0A7W8JSP9</accession>
<dbReference type="EMBL" id="JACHFL010000001">
    <property type="protein sequence ID" value="MBB5361293.1"/>
    <property type="molecule type" value="Genomic_DNA"/>
</dbReference>
<name>A0A7W8JSP9_9DEIO</name>
<reference evidence="1 2" key="1">
    <citation type="submission" date="2020-08" db="EMBL/GenBank/DDBJ databases">
        <title>Genomic Encyclopedia of Type Strains, Phase IV (KMG-IV): sequencing the most valuable type-strain genomes for metagenomic binning, comparative biology and taxonomic classification.</title>
        <authorList>
            <person name="Goeker M."/>
        </authorList>
    </citation>
    <scope>NUCLEOTIDE SEQUENCE [LARGE SCALE GENOMIC DNA]</scope>
    <source>
        <strain evidence="1 2">DSM 27939</strain>
    </source>
</reference>
<evidence type="ECO:0000313" key="2">
    <source>
        <dbReference type="Proteomes" id="UP000552709"/>
    </source>
</evidence>
<protein>
    <submittedName>
        <fullName evidence="1">Uncharacterized protein</fullName>
    </submittedName>
</protein>
<gene>
    <name evidence="1" type="ORF">HNQ08_000364</name>
</gene>
<keyword evidence="2" id="KW-1185">Reference proteome</keyword>
<dbReference type="RefSeq" id="WP_184127381.1">
    <property type="nucleotide sequence ID" value="NZ_JACHFL010000001.1"/>
</dbReference>
<dbReference type="Proteomes" id="UP000552709">
    <property type="component" value="Unassembled WGS sequence"/>
</dbReference>
<sequence>MSAPPARYESIEALFDAARAGTLPAGFELVLDGGRDVFACWDAFNEQDFDPDTDDVLGFETTQWRLLHAALKALNVPVQEGR</sequence>
<dbReference type="AlphaFoldDB" id="A0A7W8JSP9"/>
<proteinExistence type="predicted"/>